<name>A0AAV4R604_CAEEX</name>
<keyword evidence="2" id="KW-1185">Reference proteome</keyword>
<sequence>MLEIDFNLCCGFPSRTAFKSLLSKIGPQLKCLVILGHKSMPVDVVMKYCSNVVNLDLRCSAIVQGGIETDSNNFRQLEKLMVREMDKESLECLLQNSLNLKELLLVDALCLDDTLLHKIFKKEFSVPTKYHRCE</sequence>
<dbReference type="AlphaFoldDB" id="A0AAV4R604"/>
<reference evidence="1 2" key="1">
    <citation type="submission" date="2021-06" db="EMBL/GenBank/DDBJ databases">
        <title>Caerostris extrusa draft genome.</title>
        <authorList>
            <person name="Kono N."/>
            <person name="Arakawa K."/>
        </authorList>
    </citation>
    <scope>NUCLEOTIDE SEQUENCE [LARGE SCALE GENOMIC DNA]</scope>
</reference>
<dbReference type="Proteomes" id="UP001054945">
    <property type="component" value="Unassembled WGS sequence"/>
</dbReference>
<accession>A0AAV4R604</accession>
<organism evidence="1 2">
    <name type="scientific">Caerostris extrusa</name>
    <name type="common">Bark spider</name>
    <name type="synonym">Caerostris bankana</name>
    <dbReference type="NCBI Taxonomy" id="172846"/>
    <lineage>
        <taxon>Eukaryota</taxon>
        <taxon>Metazoa</taxon>
        <taxon>Ecdysozoa</taxon>
        <taxon>Arthropoda</taxon>
        <taxon>Chelicerata</taxon>
        <taxon>Arachnida</taxon>
        <taxon>Araneae</taxon>
        <taxon>Araneomorphae</taxon>
        <taxon>Entelegynae</taxon>
        <taxon>Araneoidea</taxon>
        <taxon>Araneidae</taxon>
        <taxon>Caerostris</taxon>
    </lineage>
</organism>
<dbReference type="EMBL" id="BPLR01007385">
    <property type="protein sequence ID" value="GIY16484.1"/>
    <property type="molecule type" value="Genomic_DNA"/>
</dbReference>
<evidence type="ECO:0000313" key="2">
    <source>
        <dbReference type="Proteomes" id="UP001054945"/>
    </source>
</evidence>
<gene>
    <name evidence="1" type="ORF">CEXT_15011</name>
</gene>
<comment type="caution">
    <text evidence="1">The sequence shown here is derived from an EMBL/GenBank/DDBJ whole genome shotgun (WGS) entry which is preliminary data.</text>
</comment>
<proteinExistence type="predicted"/>
<evidence type="ECO:0000313" key="1">
    <source>
        <dbReference type="EMBL" id="GIY16484.1"/>
    </source>
</evidence>
<protein>
    <submittedName>
        <fullName evidence="1">Uncharacterized protein</fullName>
    </submittedName>
</protein>